<reference evidence="9 10" key="1">
    <citation type="submission" date="2019-02" db="EMBL/GenBank/DDBJ databases">
        <title>Genomic Encyclopedia of Archaeal and Bacterial Type Strains, Phase II (KMG-II): from individual species to whole genera.</title>
        <authorList>
            <person name="Goeker M."/>
        </authorList>
    </citation>
    <scope>NUCLEOTIDE SEQUENCE [LARGE SCALE GENOMIC DNA]</scope>
    <source>
        <strain evidence="9 10">DSM 18101</strain>
    </source>
</reference>
<evidence type="ECO:0000256" key="5">
    <source>
        <dbReference type="ARBA" id="ARBA00023124"/>
    </source>
</evidence>
<comment type="caution">
    <text evidence="9">The sequence shown here is derived from an EMBL/GenBank/DDBJ whole genome shotgun (WGS) entry which is preliminary data.</text>
</comment>
<evidence type="ECO:0000256" key="6">
    <source>
        <dbReference type="ARBA" id="ARBA00023125"/>
    </source>
</evidence>
<dbReference type="OrthoDB" id="9782620at2"/>
<sequence length="226" mass="26059">MCGRYYRRSDKQKIAEAFHVKQVGDFPLPPWDYNVAPQTMQPIIRANRDTGERELVQLRWGLVPFSTKSLADLKGKSTINARAEAVTKGWWAQPFKKRRCLVPASGFYEWTHDDPKNKRPFAFDLANGKPMAFAGLWDAWKNPADGSWLQTYSIITTDANELMTIHNRMPVILHEGDFNRWLDREETHQPPIDLLRPFPADEMEAFEVSKDVGNVRNNSAELLNSR</sequence>
<dbReference type="GO" id="GO:0106300">
    <property type="term" value="P:protein-DNA covalent cross-linking repair"/>
    <property type="evidence" value="ECO:0007669"/>
    <property type="project" value="InterPro"/>
</dbReference>
<keyword evidence="2 8" id="KW-0645">Protease</keyword>
<dbReference type="InterPro" id="IPR036590">
    <property type="entry name" value="SRAP-like"/>
</dbReference>
<evidence type="ECO:0000256" key="1">
    <source>
        <dbReference type="ARBA" id="ARBA00008136"/>
    </source>
</evidence>
<keyword evidence="7" id="KW-0456">Lyase</keyword>
<dbReference type="EMBL" id="SHKW01000001">
    <property type="protein sequence ID" value="RZU39309.1"/>
    <property type="molecule type" value="Genomic_DNA"/>
</dbReference>
<proteinExistence type="inferred from homology"/>
<dbReference type="GO" id="GO:0003697">
    <property type="term" value="F:single-stranded DNA binding"/>
    <property type="evidence" value="ECO:0007669"/>
    <property type="project" value="InterPro"/>
</dbReference>
<dbReference type="GO" id="GO:0006508">
    <property type="term" value="P:proteolysis"/>
    <property type="evidence" value="ECO:0007669"/>
    <property type="project" value="UniProtKB-KW"/>
</dbReference>
<dbReference type="EC" id="3.4.-.-" evidence="8"/>
<protein>
    <recommendedName>
        <fullName evidence="8">Abasic site processing protein</fullName>
        <ecNumber evidence="8">3.4.-.-</ecNumber>
    </recommendedName>
</protein>
<dbReference type="SUPFAM" id="SSF143081">
    <property type="entry name" value="BB1717-like"/>
    <property type="match status" value="1"/>
</dbReference>
<keyword evidence="10" id="KW-1185">Reference proteome</keyword>
<dbReference type="AlphaFoldDB" id="A0A4Q7YR51"/>
<dbReference type="GO" id="GO:0016829">
    <property type="term" value="F:lyase activity"/>
    <property type="evidence" value="ECO:0007669"/>
    <property type="project" value="UniProtKB-KW"/>
</dbReference>
<evidence type="ECO:0000256" key="4">
    <source>
        <dbReference type="ARBA" id="ARBA00022801"/>
    </source>
</evidence>
<dbReference type="PANTHER" id="PTHR13604">
    <property type="entry name" value="DC12-RELATED"/>
    <property type="match status" value="1"/>
</dbReference>
<comment type="similarity">
    <text evidence="1 8">Belongs to the SOS response-associated peptidase family.</text>
</comment>
<evidence type="ECO:0000256" key="2">
    <source>
        <dbReference type="ARBA" id="ARBA00022670"/>
    </source>
</evidence>
<dbReference type="Gene3D" id="3.90.1680.10">
    <property type="entry name" value="SOS response associated peptidase-like"/>
    <property type="match status" value="1"/>
</dbReference>
<evidence type="ECO:0000313" key="9">
    <source>
        <dbReference type="EMBL" id="RZU39309.1"/>
    </source>
</evidence>
<dbReference type="Pfam" id="PF02586">
    <property type="entry name" value="SRAP"/>
    <property type="match status" value="1"/>
</dbReference>
<evidence type="ECO:0000256" key="8">
    <source>
        <dbReference type="RuleBase" id="RU364100"/>
    </source>
</evidence>
<evidence type="ECO:0000313" key="10">
    <source>
        <dbReference type="Proteomes" id="UP000292958"/>
    </source>
</evidence>
<dbReference type="PANTHER" id="PTHR13604:SF0">
    <property type="entry name" value="ABASIC SITE PROCESSING PROTEIN HMCES"/>
    <property type="match status" value="1"/>
</dbReference>
<name>A0A4Q7YR51_9BACT</name>
<gene>
    <name evidence="9" type="ORF">BDD14_0678</name>
</gene>
<accession>A0A4Q7YR51</accession>
<dbReference type="InterPro" id="IPR003738">
    <property type="entry name" value="SRAP"/>
</dbReference>
<organism evidence="9 10">
    <name type="scientific">Edaphobacter modestus</name>
    <dbReference type="NCBI Taxonomy" id="388466"/>
    <lineage>
        <taxon>Bacteria</taxon>
        <taxon>Pseudomonadati</taxon>
        <taxon>Acidobacteriota</taxon>
        <taxon>Terriglobia</taxon>
        <taxon>Terriglobales</taxon>
        <taxon>Acidobacteriaceae</taxon>
        <taxon>Edaphobacter</taxon>
    </lineage>
</organism>
<evidence type="ECO:0000256" key="7">
    <source>
        <dbReference type="ARBA" id="ARBA00023239"/>
    </source>
</evidence>
<keyword evidence="4 8" id="KW-0378">Hydrolase</keyword>
<evidence type="ECO:0000256" key="3">
    <source>
        <dbReference type="ARBA" id="ARBA00022763"/>
    </source>
</evidence>
<dbReference type="Proteomes" id="UP000292958">
    <property type="component" value="Unassembled WGS sequence"/>
</dbReference>
<keyword evidence="5" id="KW-0190">Covalent protein-DNA linkage</keyword>
<dbReference type="GO" id="GO:0008233">
    <property type="term" value="F:peptidase activity"/>
    <property type="evidence" value="ECO:0007669"/>
    <property type="project" value="UniProtKB-KW"/>
</dbReference>
<dbReference type="RefSeq" id="WP_130417536.1">
    <property type="nucleotide sequence ID" value="NZ_SHKW01000001.1"/>
</dbReference>
<keyword evidence="3" id="KW-0227">DNA damage</keyword>
<keyword evidence="6" id="KW-0238">DNA-binding</keyword>